<dbReference type="Proteomes" id="UP000823638">
    <property type="component" value="Unassembled WGS sequence"/>
</dbReference>
<evidence type="ECO:0000313" key="4">
    <source>
        <dbReference type="EMBL" id="MBO8458654.1"/>
    </source>
</evidence>
<evidence type="ECO:0000256" key="2">
    <source>
        <dbReference type="ARBA" id="ARBA00022679"/>
    </source>
</evidence>
<accession>A0A9D9HQY0</accession>
<evidence type="ECO:0000259" key="3">
    <source>
        <dbReference type="Pfam" id="PF00535"/>
    </source>
</evidence>
<dbReference type="AlphaFoldDB" id="A0A9D9HQY0"/>
<proteinExistence type="predicted"/>
<dbReference type="InterPro" id="IPR029044">
    <property type="entry name" value="Nucleotide-diphossugar_trans"/>
</dbReference>
<keyword evidence="1" id="KW-0328">Glycosyltransferase</keyword>
<name>A0A9D9HQY0_9SPIR</name>
<dbReference type="EMBL" id="JADIMM010000117">
    <property type="protein sequence ID" value="MBO8458654.1"/>
    <property type="molecule type" value="Genomic_DNA"/>
</dbReference>
<evidence type="ECO:0000313" key="5">
    <source>
        <dbReference type="Proteomes" id="UP000823638"/>
    </source>
</evidence>
<protein>
    <submittedName>
        <fullName evidence="4">Glycosyltransferase</fullName>
    </submittedName>
</protein>
<reference evidence="4" key="1">
    <citation type="submission" date="2020-10" db="EMBL/GenBank/DDBJ databases">
        <authorList>
            <person name="Gilroy R."/>
        </authorList>
    </citation>
    <scope>NUCLEOTIDE SEQUENCE</scope>
    <source>
        <strain evidence="4">10532</strain>
    </source>
</reference>
<dbReference type="SUPFAM" id="SSF53448">
    <property type="entry name" value="Nucleotide-diphospho-sugar transferases"/>
    <property type="match status" value="1"/>
</dbReference>
<dbReference type="InterPro" id="IPR001173">
    <property type="entry name" value="Glyco_trans_2-like"/>
</dbReference>
<dbReference type="GO" id="GO:0016758">
    <property type="term" value="F:hexosyltransferase activity"/>
    <property type="evidence" value="ECO:0007669"/>
    <property type="project" value="UniProtKB-ARBA"/>
</dbReference>
<gene>
    <name evidence="4" type="ORF">IAA81_10605</name>
</gene>
<dbReference type="Gene3D" id="3.90.550.10">
    <property type="entry name" value="Spore Coat Polysaccharide Biosynthesis Protein SpsA, Chain A"/>
    <property type="match status" value="1"/>
</dbReference>
<dbReference type="PANTHER" id="PTHR22916">
    <property type="entry name" value="GLYCOSYLTRANSFERASE"/>
    <property type="match status" value="1"/>
</dbReference>
<reference evidence="4" key="2">
    <citation type="journal article" date="2021" name="PeerJ">
        <title>Extensive microbial diversity within the chicken gut microbiome revealed by metagenomics and culture.</title>
        <authorList>
            <person name="Gilroy R."/>
            <person name="Ravi A."/>
            <person name="Getino M."/>
            <person name="Pursley I."/>
            <person name="Horton D.L."/>
            <person name="Alikhan N.F."/>
            <person name="Baker D."/>
            <person name="Gharbi K."/>
            <person name="Hall N."/>
            <person name="Watson M."/>
            <person name="Adriaenssens E.M."/>
            <person name="Foster-Nyarko E."/>
            <person name="Jarju S."/>
            <person name="Secka A."/>
            <person name="Antonio M."/>
            <person name="Oren A."/>
            <person name="Chaudhuri R.R."/>
            <person name="La Ragione R."/>
            <person name="Hildebrand F."/>
            <person name="Pallen M.J."/>
        </authorList>
    </citation>
    <scope>NUCLEOTIDE SEQUENCE</scope>
    <source>
        <strain evidence="4">10532</strain>
    </source>
</reference>
<feature type="domain" description="Glycosyltransferase 2-like" evidence="3">
    <location>
        <begin position="3"/>
        <end position="164"/>
    </location>
</feature>
<sequence length="306" mass="36654">MISIIVPVYNSELFLSECLDSIKKQTYKDFEAIIYNDGSTDKSKEICEKIVQEDNRFKYYEQKNQGPGTTRNNALKKASGDYICFVDSDDIVSEYYLERLYDAIVETDADISVCDLTRLSPSSFKILNNTPLILNKEEAITELIQEKKLRNYSYCRLIKKDKIQNITFDTTKNEDVFFSLRLFKNINKTAVIDDKLYFYRINNQSITNQNNFEFEFNVLENYLKCNEILDNEEQIKINKKKIFNYAFRLYDKFYWQQKNNPLLISILREYTSYSDNKKFIFFVKHPQIYKIYKTVQKTYRKIRYKD</sequence>
<dbReference type="CDD" id="cd00761">
    <property type="entry name" value="Glyco_tranf_GTA_type"/>
    <property type="match status" value="1"/>
</dbReference>
<organism evidence="4 5">
    <name type="scientific">Candidatus Gallitreponema excrementavium</name>
    <dbReference type="NCBI Taxonomy" id="2840840"/>
    <lineage>
        <taxon>Bacteria</taxon>
        <taxon>Pseudomonadati</taxon>
        <taxon>Spirochaetota</taxon>
        <taxon>Spirochaetia</taxon>
        <taxon>Spirochaetales</taxon>
        <taxon>Candidatus Gallitreponema</taxon>
    </lineage>
</organism>
<dbReference type="Pfam" id="PF00535">
    <property type="entry name" value="Glycos_transf_2"/>
    <property type="match status" value="1"/>
</dbReference>
<keyword evidence="2" id="KW-0808">Transferase</keyword>
<evidence type="ECO:0000256" key="1">
    <source>
        <dbReference type="ARBA" id="ARBA00022676"/>
    </source>
</evidence>
<dbReference type="PANTHER" id="PTHR22916:SF51">
    <property type="entry name" value="GLYCOSYLTRANSFERASE EPSH-RELATED"/>
    <property type="match status" value="1"/>
</dbReference>
<comment type="caution">
    <text evidence="4">The sequence shown here is derived from an EMBL/GenBank/DDBJ whole genome shotgun (WGS) entry which is preliminary data.</text>
</comment>